<dbReference type="AlphaFoldDB" id="A0A6C0I734"/>
<dbReference type="InterPro" id="IPR001563">
    <property type="entry name" value="Peptidase_S10"/>
</dbReference>
<dbReference type="InterPro" id="IPR018202">
    <property type="entry name" value="Ser_caboxypep_ser_AS"/>
</dbReference>
<evidence type="ECO:0008006" key="2">
    <source>
        <dbReference type="Google" id="ProtNLM"/>
    </source>
</evidence>
<dbReference type="GO" id="GO:0004185">
    <property type="term" value="F:serine-type carboxypeptidase activity"/>
    <property type="evidence" value="ECO:0007669"/>
    <property type="project" value="InterPro"/>
</dbReference>
<proteinExistence type="predicted"/>
<dbReference type="Pfam" id="PF00450">
    <property type="entry name" value="Peptidase_S10"/>
    <property type="match status" value="1"/>
</dbReference>
<dbReference type="PRINTS" id="PR00724">
    <property type="entry name" value="CRBOXYPTASEC"/>
</dbReference>
<dbReference type="PANTHER" id="PTHR11802">
    <property type="entry name" value="SERINE PROTEASE FAMILY S10 SERINE CARBOXYPEPTIDASE"/>
    <property type="match status" value="1"/>
</dbReference>
<dbReference type="EMBL" id="MN740119">
    <property type="protein sequence ID" value="QHT88589.1"/>
    <property type="molecule type" value="Genomic_DNA"/>
</dbReference>
<dbReference type="Gene3D" id="3.40.50.1820">
    <property type="entry name" value="alpha/beta hydrolase"/>
    <property type="match status" value="1"/>
</dbReference>
<dbReference type="SUPFAM" id="SSF53474">
    <property type="entry name" value="alpha/beta-Hydrolases"/>
    <property type="match status" value="1"/>
</dbReference>
<protein>
    <recommendedName>
        <fullName evidence="2">Carboxypeptidase</fullName>
    </recommendedName>
</protein>
<organism evidence="1">
    <name type="scientific">viral metagenome</name>
    <dbReference type="NCBI Taxonomy" id="1070528"/>
    <lineage>
        <taxon>unclassified sequences</taxon>
        <taxon>metagenomes</taxon>
        <taxon>organismal metagenomes</taxon>
    </lineage>
</organism>
<accession>A0A6C0I734</accession>
<dbReference type="GO" id="GO:0006508">
    <property type="term" value="P:proteolysis"/>
    <property type="evidence" value="ECO:0007669"/>
    <property type="project" value="InterPro"/>
</dbReference>
<reference evidence="1" key="1">
    <citation type="journal article" date="2020" name="Nature">
        <title>Giant virus diversity and host interactions through global metagenomics.</title>
        <authorList>
            <person name="Schulz F."/>
            <person name="Roux S."/>
            <person name="Paez-Espino D."/>
            <person name="Jungbluth S."/>
            <person name="Walsh D.A."/>
            <person name="Denef V.J."/>
            <person name="McMahon K.D."/>
            <person name="Konstantinidis K.T."/>
            <person name="Eloe-Fadrosh E.A."/>
            <person name="Kyrpides N.C."/>
            <person name="Woyke T."/>
        </authorList>
    </citation>
    <scope>NUCLEOTIDE SEQUENCE</scope>
    <source>
        <strain evidence="1">GVMAG-M-3300023184-51</strain>
    </source>
</reference>
<name>A0A6C0I734_9ZZZZ</name>
<evidence type="ECO:0000313" key="1">
    <source>
        <dbReference type="EMBL" id="QHT88589.1"/>
    </source>
</evidence>
<dbReference type="InterPro" id="IPR029058">
    <property type="entry name" value="AB_hydrolase_fold"/>
</dbReference>
<dbReference type="PANTHER" id="PTHR11802:SF201">
    <property type="entry name" value="CARBOXYPEPTIDASE"/>
    <property type="match status" value="1"/>
</dbReference>
<sequence>MLVQGLLLLSFVYSVSAAFVYTEEALLDQVTELPGLQNSLSYNQFSGYIQLPGTKKNIHYWLVEAEQDADLKPLVFWTNGGPGCSGLIGFLTEQGPFRPTADGDIQLNPYAWNKVANMVFLEQPVGVGFSYSDVEDDYKIGDDQAAKDNLATIQGLIQKFPHFAKSNLYITSESYGGHYMPTLANEIVNYNDLEKDASLKLNFKGFAVGNPYTDYYSGVGAEMETYWGKQLLPKPLWDTYVANGCLNVEQQLNNSVCSTLILNFMRKIGNLNPYALDYPVCLSKQQMTMRNYIKSEQLLNDTLDIPYEPCEDEYSSNYLNRADVKAALHVHDDIVWEECSRTTKYELKDKMLPMEKYYKILLNSKTHPDMRILVYSGDDDSVCGTIGTQRWIYDLGFPLVQDWETWYVDGQTAGYISKFKTPFSGKSRFTFMTVHGAGHEVPTYKPKEALDLFEKYLSNTI</sequence>
<dbReference type="PROSITE" id="PS00131">
    <property type="entry name" value="CARBOXYPEPT_SER_SER"/>
    <property type="match status" value="1"/>
</dbReference>